<comment type="caution">
    <text evidence="3">The sequence shown here is derived from an EMBL/GenBank/DDBJ whole genome shotgun (WGS) entry which is preliminary data.</text>
</comment>
<dbReference type="GO" id="GO:0016787">
    <property type="term" value="F:hydrolase activity"/>
    <property type="evidence" value="ECO:0007669"/>
    <property type="project" value="UniProtKB-KW"/>
</dbReference>
<reference evidence="3 4" key="1">
    <citation type="submission" date="2019-05" db="EMBL/GenBank/DDBJ databases">
        <authorList>
            <person name="Pankratov T."/>
            <person name="Grouzdev D."/>
        </authorList>
    </citation>
    <scope>NUCLEOTIDE SEQUENCE [LARGE SCALE GENOMIC DNA]</scope>
    <source>
        <strain evidence="3 4">KEBCLARHB70R</strain>
    </source>
</reference>
<dbReference type="EMBL" id="VCDI01000003">
    <property type="protein sequence ID" value="TLU72443.1"/>
    <property type="molecule type" value="Genomic_DNA"/>
</dbReference>
<dbReference type="RefSeq" id="WP_138325905.1">
    <property type="nucleotide sequence ID" value="NZ_VCDI01000003.1"/>
</dbReference>
<dbReference type="InterPro" id="IPR023631">
    <property type="entry name" value="Amidase_dom"/>
</dbReference>
<feature type="region of interest" description="Disordered" evidence="1">
    <location>
        <begin position="120"/>
        <end position="140"/>
    </location>
</feature>
<dbReference type="Gene3D" id="3.90.1300.10">
    <property type="entry name" value="Amidase signature (AS) domain"/>
    <property type="match status" value="1"/>
</dbReference>
<dbReference type="InterPro" id="IPR000120">
    <property type="entry name" value="Amidase"/>
</dbReference>
<gene>
    <name evidence="3" type="ORF">FE263_10250</name>
</gene>
<evidence type="ECO:0000256" key="1">
    <source>
        <dbReference type="SAM" id="MobiDB-lite"/>
    </source>
</evidence>
<dbReference type="AlphaFoldDB" id="A0A5R9J6F8"/>
<evidence type="ECO:0000313" key="4">
    <source>
        <dbReference type="Proteomes" id="UP000305654"/>
    </source>
</evidence>
<proteinExistence type="predicted"/>
<keyword evidence="3" id="KW-0378">Hydrolase</keyword>
<protein>
    <submittedName>
        <fullName evidence="3">AtzE family amidohydrolase</fullName>
    </submittedName>
</protein>
<feature type="domain" description="Amidase" evidence="2">
    <location>
        <begin position="9"/>
        <end position="421"/>
    </location>
</feature>
<dbReference type="Pfam" id="PF01425">
    <property type="entry name" value="Amidase"/>
    <property type="match status" value="1"/>
</dbReference>
<name>A0A5R9J6F8_9PROT</name>
<sequence>MTGATEARIAAVLDRIGRHDGVLNCFTTILSGQALAAARAQDARDAAGEPALPLAGVPFAVKNLFDVEGVTTLAGSKILADQPPAATDAFVVRQLRRAGGILVGCLNMDEFAYGFSTENAHHGRTRNPHDPERMAGGSSGGSAAAVAAGLVPLALGSDTNGSIRVPASLCGVFGLKPTYGRLSRAGAYPFVSSFDHVGPFARTVRELALAYDCMQGDDPHDPVQCTRPIEPTVFGADARPPRVARLRGWFDRGSPEARAAVDRVAEALGGAGDLDLPETDRARSAAFCISASEGGALHLPRLSLRAMEYDPATRERLLAGALLPAAVLVQAQRFRSWYRRQVLTAFEQYDVLLAPATPCMAPRFDDPTILLDDAPVPARANLGLFAQPISFIGLPVVTVPVCEVGALPIGVQLITRPFAEALGLQLAERLEAVGVAGCQALDYV</sequence>
<dbReference type="InterPro" id="IPR014087">
    <property type="entry name" value="Carboxybiuret_hydro_AtzE"/>
</dbReference>
<dbReference type="NCBIfam" id="NF006631">
    <property type="entry name" value="PRK09201.1"/>
    <property type="match status" value="1"/>
</dbReference>
<accession>A0A5R9J6F8</accession>
<dbReference type="NCBIfam" id="TIGR02715">
    <property type="entry name" value="amido_AtzE"/>
    <property type="match status" value="1"/>
</dbReference>
<dbReference type="Proteomes" id="UP000305654">
    <property type="component" value="Unassembled WGS sequence"/>
</dbReference>
<dbReference type="PANTHER" id="PTHR11895:SF172">
    <property type="entry name" value="GLUTAMYL-TRNA(GLN) AMIDOTRANSFERASE"/>
    <property type="match status" value="1"/>
</dbReference>
<dbReference type="PANTHER" id="PTHR11895">
    <property type="entry name" value="TRANSAMIDASE"/>
    <property type="match status" value="1"/>
</dbReference>
<keyword evidence="4" id="KW-1185">Reference proteome</keyword>
<evidence type="ECO:0000259" key="2">
    <source>
        <dbReference type="Pfam" id="PF01425"/>
    </source>
</evidence>
<dbReference type="OrthoDB" id="9811471at2"/>
<evidence type="ECO:0000313" key="3">
    <source>
        <dbReference type="EMBL" id="TLU72443.1"/>
    </source>
</evidence>
<dbReference type="InterPro" id="IPR036928">
    <property type="entry name" value="AS_sf"/>
</dbReference>
<dbReference type="SUPFAM" id="SSF75304">
    <property type="entry name" value="Amidase signature (AS) enzymes"/>
    <property type="match status" value="1"/>
</dbReference>
<organism evidence="3 4">
    <name type="scientific">Lichenicoccus roseus</name>
    <dbReference type="NCBI Taxonomy" id="2683649"/>
    <lineage>
        <taxon>Bacteria</taxon>
        <taxon>Pseudomonadati</taxon>
        <taxon>Pseudomonadota</taxon>
        <taxon>Alphaproteobacteria</taxon>
        <taxon>Acetobacterales</taxon>
        <taxon>Acetobacteraceae</taxon>
        <taxon>Lichenicoccus</taxon>
    </lineage>
</organism>